<accession>A0ABD5VMB1</accession>
<gene>
    <name evidence="2" type="ORF">ACFQGB_20080</name>
</gene>
<protein>
    <submittedName>
        <fullName evidence="2">Uncharacterized protein</fullName>
    </submittedName>
</protein>
<feature type="transmembrane region" description="Helical" evidence="1">
    <location>
        <begin position="143"/>
        <end position="167"/>
    </location>
</feature>
<dbReference type="RefSeq" id="WP_336352102.1">
    <property type="nucleotide sequence ID" value="NZ_JAZAQL010000005.1"/>
</dbReference>
<keyword evidence="1" id="KW-1133">Transmembrane helix</keyword>
<organism evidence="2 3">
    <name type="scientific">Halorubellus litoreus</name>
    <dbReference type="NCBI Taxonomy" id="755308"/>
    <lineage>
        <taxon>Archaea</taxon>
        <taxon>Methanobacteriati</taxon>
        <taxon>Methanobacteriota</taxon>
        <taxon>Stenosarchaea group</taxon>
        <taxon>Halobacteria</taxon>
        <taxon>Halobacteriales</taxon>
        <taxon>Halorubellaceae</taxon>
        <taxon>Halorubellus</taxon>
    </lineage>
</organism>
<keyword evidence="3" id="KW-1185">Reference proteome</keyword>
<feature type="transmembrane region" description="Helical" evidence="1">
    <location>
        <begin position="36"/>
        <end position="54"/>
    </location>
</feature>
<name>A0ABD5VMB1_9EURY</name>
<evidence type="ECO:0000313" key="2">
    <source>
        <dbReference type="EMBL" id="MFC6955166.1"/>
    </source>
</evidence>
<dbReference type="EMBL" id="JBHSXN010000005">
    <property type="protein sequence ID" value="MFC6955166.1"/>
    <property type="molecule type" value="Genomic_DNA"/>
</dbReference>
<keyword evidence="1" id="KW-0472">Membrane</keyword>
<feature type="transmembrane region" description="Helical" evidence="1">
    <location>
        <begin position="60"/>
        <end position="78"/>
    </location>
</feature>
<keyword evidence="1" id="KW-0812">Transmembrane</keyword>
<sequence length="185" mass="20377">MVRIEDLVPGFVARRVPRRPEWVEENQRDPRTAARVYGYFAFGFSTLFFLVFAVGNPLALAYVPLVVANAVGWTWLLWSLRIPGDGEVSRRTTLTTGLAIGTFSWLTVGPLISTAGLAARVLGGESLALGNALGMTLGMGLFFSIWGFVFTLGIPTVASLGLALWMLDDEERGDLERRKSDYQFQ</sequence>
<comment type="caution">
    <text evidence="2">The sequence shown here is derived from an EMBL/GenBank/DDBJ whole genome shotgun (WGS) entry which is preliminary data.</text>
</comment>
<evidence type="ECO:0000256" key="1">
    <source>
        <dbReference type="SAM" id="Phobius"/>
    </source>
</evidence>
<proteinExistence type="predicted"/>
<feature type="transmembrane region" description="Helical" evidence="1">
    <location>
        <begin position="98"/>
        <end position="123"/>
    </location>
</feature>
<evidence type="ECO:0000313" key="3">
    <source>
        <dbReference type="Proteomes" id="UP001596395"/>
    </source>
</evidence>
<dbReference type="AlphaFoldDB" id="A0ABD5VMB1"/>
<reference evidence="2 3" key="1">
    <citation type="journal article" date="2019" name="Int. J. Syst. Evol. Microbiol.">
        <title>The Global Catalogue of Microorganisms (GCM) 10K type strain sequencing project: providing services to taxonomists for standard genome sequencing and annotation.</title>
        <authorList>
            <consortium name="The Broad Institute Genomics Platform"/>
            <consortium name="The Broad Institute Genome Sequencing Center for Infectious Disease"/>
            <person name="Wu L."/>
            <person name="Ma J."/>
        </authorList>
    </citation>
    <scope>NUCLEOTIDE SEQUENCE [LARGE SCALE GENOMIC DNA]</scope>
    <source>
        <strain evidence="2 3">GX26</strain>
    </source>
</reference>
<dbReference type="Proteomes" id="UP001596395">
    <property type="component" value="Unassembled WGS sequence"/>
</dbReference>